<gene>
    <name evidence="2" type="ORF">AMTR_s00040p00231710</name>
</gene>
<evidence type="ECO:0000313" key="3">
    <source>
        <dbReference type="Proteomes" id="UP000017836"/>
    </source>
</evidence>
<evidence type="ECO:0000256" key="1">
    <source>
        <dbReference type="SAM" id="MobiDB-lite"/>
    </source>
</evidence>
<feature type="compositionally biased region" description="Basic and acidic residues" evidence="1">
    <location>
        <begin position="30"/>
        <end position="49"/>
    </location>
</feature>
<dbReference type="EMBL" id="KI392591">
    <property type="protein sequence ID" value="ERN13239.1"/>
    <property type="molecule type" value="Genomic_DNA"/>
</dbReference>
<feature type="compositionally biased region" description="Basic and acidic residues" evidence="1">
    <location>
        <begin position="89"/>
        <end position="100"/>
    </location>
</feature>
<keyword evidence="3" id="KW-1185">Reference proteome</keyword>
<name>W1PYS0_AMBTC</name>
<dbReference type="HOGENOM" id="CLU_2309840_0_0_1"/>
<proteinExistence type="predicted"/>
<dbReference type="AlphaFoldDB" id="W1PYS0"/>
<protein>
    <submittedName>
        <fullName evidence="2">Uncharacterized protein</fullName>
    </submittedName>
</protein>
<dbReference type="Gramene" id="ERN13239">
    <property type="protein sequence ID" value="ERN13239"/>
    <property type="gene ID" value="AMTR_s00040p00231710"/>
</dbReference>
<feature type="region of interest" description="Disordered" evidence="1">
    <location>
        <begin position="17"/>
        <end position="100"/>
    </location>
</feature>
<accession>W1PYS0</accession>
<evidence type="ECO:0000313" key="2">
    <source>
        <dbReference type="EMBL" id="ERN13239.1"/>
    </source>
</evidence>
<dbReference type="Proteomes" id="UP000017836">
    <property type="component" value="Unassembled WGS sequence"/>
</dbReference>
<feature type="compositionally biased region" description="Gly residues" evidence="1">
    <location>
        <begin position="56"/>
        <end position="65"/>
    </location>
</feature>
<organism evidence="2 3">
    <name type="scientific">Amborella trichopoda</name>
    <dbReference type="NCBI Taxonomy" id="13333"/>
    <lineage>
        <taxon>Eukaryota</taxon>
        <taxon>Viridiplantae</taxon>
        <taxon>Streptophyta</taxon>
        <taxon>Embryophyta</taxon>
        <taxon>Tracheophyta</taxon>
        <taxon>Spermatophyta</taxon>
        <taxon>Magnoliopsida</taxon>
        <taxon>Amborellales</taxon>
        <taxon>Amborellaceae</taxon>
        <taxon>Amborella</taxon>
    </lineage>
</organism>
<sequence length="100" mass="10288">MEKGVEEVKEISMWAVTDGGQVSPKGLAGRTRDNEARSNPEAGRWEETGVTRGGVDVVGGEGGAGSRKQVGVGKGSATNMGGEVGQRSDQAREAEGKDEA</sequence>
<reference evidence="3" key="1">
    <citation type="journal article" date="2013" name="Science">
        <title>The Amborella genome and the evolution of flowering plants.</title>
        <authorList>
            <consortium name="Amborella Genome Project"/>
        </authorList>
    </citation>
    <scope>NUCLEOTIDE SEQUENCE [LARGE SCALE GENOMIC DNA]</scope>
</reference>